<feature type="signal peptide" evidence="7">
    <location>
        <begin position="1"/>
        <end position="16"/>
    </location>
</feature>
<sequence length="506" mass="56190">MAKIVFVLFLVHVVSAEGVGLDDPLPPFVVFDSGETNFTVPVDAVSESATDARGTDGAADEQALEERKNSTDGSREKDVIFPVTVNETITDVRAVVGDQLQCVECDGYYPCIFNRQIVACKSANATGCTTTYGNANKDGVIAMGCFEPKDNEERFASSCVTYEDGRFVCSCIGNVCNLAYVQSPSFTEGGLICWQCDGDEECNKRELDKIMTCDRRVYSSCLTVFETVEGGLICWQCDGDEECNKRELDKIMTCDRRVYSSCLTVFETVEEVLDGICRFFRTSALVDVTIVCGGYQLHAHRLVLAACSPYFEELFRNFPPDQARLVIALHNIEWDALRLAIEYIYKGETQVPADKLDVFLEVARLLEIKDLRSGVEKPNMNAAPPIHSQASSQIPKVEQPVEFDGEMDQSASANFSQQEPRDAKAAPRNGIPNHVEQATPLRPPDYPVACPATFNPKGPFERQNDWIWMGRFTTNEPAYFCTGCAAMSVNRSVMIRHSELHMTKQS</sequence>
<dbReference type="InterPro" id="IPR000210">
    <property type="entry name" value="BTB/POZ_dom"/>
</dbReference>
<evidence type="ECO:0000313" key="10">
    <source>
        <dbReference type="Proteomes" id="UP000678499"/>
    </source>
</evidence>
<dbReference type="PANTHER" id="PTHR23110">
    <property type="entry name" value="BTB DOMAIN TRANSCRIPTION FACTOR"/>
    <property type="match status" value="1"/>
</dbReference>
<evidence type="ECO:0000256" key="1">
    <source>
        <dbReference type="ARBA" id="ARBA00022473"/>
    </source>
</evidence>
<evidence type="ECO:0000256" key="4">
    <source>
        <dbReference type="ARBA" id="ARBA00023242"/>
    </source>
</evidence>
<dbReference type="Gene3D" id="3.30.710.10">
    <property type="entry name" value="Potassium Channel Kv1.1, Chain A"/>
    <property type="match status" value="1"/>
</dbReference>
<dbReference type="Pfam" id="PF00651">
    <property type="entry name" value="BTB"/>
    <property type="match status" value="1"/>
</dbReference>
<dbReference type="GO" id="GO:0035167">
    <property type="term" value="P:larval lymph gland hemopoiesis"/>
    <property type="evidence" value="ECO:0007669"/>
    <property type="project" value="UniProtKB-ARBA"/>
</dbReference>
<feature type="region of interest" description="Disordered" evidence="6">
    <location>
        <begin position="48"/>
        <end position="75"/>
    </location>
</feature>
<feature type="compositionally biased region" description="Basic and acidic residues" evidence="6">
    <location>
        <begin position="64"/>
        <end position="75"/>
    </location>
</feature>
<dbReference type="GO" id="GO:0045476">
    <property type="term" value="P:nurse cell apoptotic process"/>
    <property type="evidence" value="ECO:0007669"/>
    <property type="project" value="UniProtKB-ARBA"/>
</dbReference>
<feature type="compositionally biased region" description="Polar residues" evidence="6">
    <location>
        <begin position="409"/>
        <end position="418"/>
    </location>
</feature>
<dbReference type="GO" id="GO:0045467">
    <property type="term" value="P:R7 cell development"/>
    <property type="evidence" value="ECO:0007669"/>
    <property type="project" value="UniProtKB-ARBA"/>
</dbReference>
<dbReference type="GO" id="GO:0005634">
    <property type="term" value="C:nucleus"/>
    <property type="evidence" value="ECO:0007669"/>
    <property type="project" value="UniProtKB-ARBA"/>
</dbReference>
<dbReference type="OrthoDB" id="6482909at2759"/>
<keyword evidence="1" id="KW-0217">Developmental protein</keyword>
<dbReference type="PANTHER" id="PTHR23110:SF111">
    <property type="entry name" value="LONGITUDINALS LACKING PROTEIN, ISOFORMS F_I_K_T"/>
    <property type="match status" value="1"/>
</dbReference>
<feature type="domain" description="BTB" evidence="8">
    <location>
        <begin position="286"/>
        <end position="353"/>
    </location>
</feature>
<dbReference type="EMBL" id="CAJPEX010001000">
    <property type="protein sequence ID" value="CAG0917910.1"/>
    <property type="molecule type" value="Genomic_DNA"/>
</dbReference>
<dbReference type="GO" id="GO:0006357">
    <property type="term" value="P:regulation of transcription by RNA polymerase II"/>
    <property type="evidence" value="ECO:0007669"/>
    <property type="project" value="TreeGrafter"/>
</dbReference>
<keyword evidence="7" id="KW-0732">Signal</keyword>
<comment type="function">
    <text evidence="5">Putative transcription factor required for axon growth and guidance in the central and peripheral nervous systems. Repels CNS axons away from the midline by promoting the expression of the midline repellent sli and its receptor robo.</text>
</comment>
<dbReference type="EMBL" id="OA883037">
    <property type="protein sequence ID" value="CAD7277758.1"/>
    <property type="molecule type" value="Genomic_DNA"/>
</dbReference>
<keyword evidence="2" id="KW-0221">Differentiation</keyword>
<dbReference type="GO" id="GO:0007526">
    <property type="term" value="P:larval somatic muscle development"/>
    <property type="evidence" value="ECO:0007669"/>
    <property type="project" value="UniProtKB-ARBA"/>
</dbReference>
<proteinExistence type="predicted"/>
<protein>
    <recommendedName>
        <fullName evidence="8">BTB domain-containing protein</fullName>
    </recommendedName>
</protein>
<dbReference type="InterPro" id="IPR011333">
    <property type="entry name" value="SKP1/BTB/POZ_sf"/>
</dbReference>
<evidence type="ECO:0000256" key="2">
    <source>
        <dbReference type="ARBA" id="ARBA00022782"/>
    </source>
</evidence>
<dbReference type="GO" id="GO:0016199">
    <property type="term" value="P:axon midline choice point recognition"/>
    <property type="evidence" value="ECO:0007669"/>
    <property type="project" value="UniProtKB-ARBA"/>
</dbReference>
<dbReference type="CDD" id="cd18315">
    <property type="entry name" value="BTB_POZ_BAB-like"/>
    <property type="match status" value="1"/>
</dbReference>
<organism evidence="9">
    <name type="scientific">Notodromas monacha</name>
    <dbReference type="NCBI Taxonomy" id="399045"/>
    <lineage>
        <taxon>Eukaryota</taxon>
        <taxon>Metazoa</taxon>
        <taxon>Ecdysozoa</taxon>
        <taxon>Arthropoda</taxon>
        <taxon>Crustacea</taxon>
        <taxon>Oligostraca</taxon>
        <taxon>Ostracoda</taxon>
        <taxon>Podocopa</taxon>
        <taxon>Podocopida</taxon>
        <taxon>Cypridocopina</taxon>
        <taxon>Cypridoidea</taxon>
        <taxon>Cyprididae</taxon>
        <taxon>Notodromas</taxon>
    </lineage>
</organism>
<feature type="chain" id="PRO_5036402970" description="BTB domain-containing protein" evidence="7">
    <location>
        <begin position="17"/>
        <end position="506"/>
    </location>
</feature>
<dbReference type="SUPFAM" id="SSF54695">
    <property type="entry name" value="POZ domain"/>
    <property type="match status" value="1"/>
</dbReference>
<evidence type="ECO:0000256" key="5">
    <source>
        <dbReference type="ARBA" id="ARBA00037382"/>
    </source>
</evidence>
<dbReference type="GO" id="GO:0007464">
    <property type="term" value="P:R3/R4 cell fate commitment"/>
    <property type="evidence" value="ECO:0007669"/>
    <property type="project" value="UniProtKB-ARBA"/>
</dbReference>
<dbReference type="Proteomes" id="UP000678499">
    <property type="component" value="Unassembled WGS sequence"/>
</dbReference>
<name>A0A7R9BNZ1_9CRUS</name>
<dbReference type="AlphaFoldDB" id="A0A7R9BNZ1"/>
<reference evidence="9" key="1">
    <citation type="submission" date="2020-11" db="EMBL/GenBank/DDBJ databases">
        <authorList>
            <person name="Tran Van P."/>
        </authorList>
    </citation>
    <scope>NUCLEOTIDE SEQUENCE</scope>
</reference>
<keyword evidence="3" id="KW-0524">Neurogenesis</keyword>
<gene>
    <name evidence="9" type="ORF">NMOB1V02_LOCUS5482</name>
</gene>
<feature type="region of interest" description="Disordered" evidence="6">
    <location>
        <begin position="405"/>
        <end position="444"/>
    </location>
</feature>
<accession>A0A7R9BNZ1</accession>
<evidence type="ECO:0000256" key="3">
    <source>
        <dbReference type="ARBA" id="ARBA00022902"/>
    </source>
</evidence>
<dbReference type="GO" id="GO:0008406">
    <property type="term" value="P:gonad development"/>
    <property type="evidence" value="ECO:0007669"/>
    <property type="project" value="UniProtKB-ARBA"/>
</dbReference>
<evidence type="ECO:0000256" key="6">
    <source>
        <dbReference type="SAM" id="MobiDB-lite"/>
    </source>
</evidence>
<keyword evidence="10" id="KW-1185">Reference proteome</keyword>
<evidence type="ECO:0000313" key="9">
    <source>
        <dbReference type="EMBL" id="CAD7277758.1"/>
    </source>
</evidence>
<evidence type="ECO:0000256" key="7">
    <source>
        <dbReference type="SAM" id="SignalP"/>
    </source>
</evidence>
<keyword evidence="4" id="KW-0539">Nucleus</keyword>
<dbReference type="InterPro" id="IPR051095">
    <property type="entry name" value="Dros_DevTransReg"/>
</dbReference>
<evidence type="ECO:0000259" key="8">
    <source>
        <dbReference type="PROSITE" id="PS50097"/>
    </source>
</evidence>
<dbReference type="SMART" id="SM00225">
    <property type="entry name" value="BTB"/>
    <property type="match status" value="1"/>
</dbReference>
<dbReference type="PROSITE" id="PS50097">
    <property type="entry name" value="BTB"/>
    <property type="match status" value="1"/>
</dbReference>
<dbReference type="GO" id="GO:0048813">
    <property type="term" value="P:dendrite morphogenesis"/>
    <property type="evidence" value="ECO:0007669"/>
    <property type="project" value="UniProtKB-ARBA"/>
</dbReference>